<dbReference type="AlphaFoldDB" id="A0A8B7FSB5"/>
<dbReference type="GO" id="GO:0005525">
    <property type="term" value="F:GTP binding"/>
    <property type="evidence" value="ECO:0007669"/>
    <property type="project" value="UniProtKB-KW"/>
</dbReference>
<evidence type="ECO:0000313" key="12">
    <source>
        <dbReference type="Proteomes" id="UP000694394"/>
    </source>
</evidence>
<dbReference type="GO" id="GO:0001725">
    <property type="term" value="C:stress fiber"/>
    <property type="evidence" value="ECO:0007669"/>
    <property type="project" value="Ensembl"/>
</dbReference>
<protein>
    <submittedName>
        <fullName evidence="11">Septin 9</fullName>
    </submittedName>
</protein>
<dbReference type="GO" id="GO:0030036">
    <property type="term" value="P:actin cytoskeleton organization"/>
    <property type="evidence" value="ECO:0007669"/>
    <property type="project" value="Ensembl"/>
</dbReference>
<dbReference type="Ensembl" id="ENSMICT00000037697.2">
    <property type="protein sequence ID" value="ENSMICP00000030200.2"/>
    <property type="gene ID" value="ENSMICG00000008088.3"/>
</dbReference>
<evidence type="ECO:0000256" key="5">
    <source>
        <dbReference type="ARBA" id="ARBA00023134"/>
    </source>
</evidence>
<dbReference type="EMBL" id="ABDC03019848">
    <property type="status" value="NOT_ANNOTATED_CDS"/>
    <property type="molecule type" value="Genomic_DNA"/>
</dbReference>
<dbReference type="GO" id="GO:0045171">
    <property type="term" value="C:intercellular bridge"/>
    <property type="evidence" value="ECO:0007669"/>
    <property type="project" value="Ensembl"/>
</dbReference>
<dbReference type="GO" id="GO:0031105">
    <property type="term" value="C:septin complex"/>
    <property type="evidence" value="ECO:0007669"/>
    <property type="project" value="Ensembl"/>
</dbReference>
<evidence type="ECO:0000256" key="3">
    <source>
        <dbReference type="ARBA" id="ARBA00022618"/>
    </source>
</evidence>
<dbReference type="OrthoDB" id="416553at2759"/>
<dbReference type="SUPFAM" id="SSF52540">
    <property type="entry name" value="P-loop containing nucleoside triphosphate hydrolases"/>
    <property type="match status" value="1"/>
</dbReference>
<reference evidence="11" key="2">
    <citation type="submission" date="2025-08" db="UniProtKB">
        <authorList>
            <consortium name="Ensembl"/>
        </authorList>
    </citation>
    <scope>IDENTIFICATION</scope>
</reference>
<evidence type="ECO:0000256" key="1">
    <source>
        <dbReference type="ARBA" id="ARBA00004245"/>
    </source>
</evidence>
<keyword evidence="4 8" id="KW-0547">Nucleotide-binding</keyword>
<dbReference type="GO" id="GO:0051301">
    <property type="term" value="P:cell division"/>
    <property type="evidence" value="ECO:0007669"/>
    <property type="project" value="UniProtKB-KW"/>
</dbReference>
<dbReference type="EMBL" id="ABDC03019845">
    <property type="status" value="NOT_ANNOTATED_CDS"/>
    <property type="molecule type" value="Genomic_DNA"/>
</dbReference>
<dbReference type="EMBL" id="ABDC03019847">
    <property type="status" value="NOT_ANNOTATED_CDS"/>
    <property type="molecule type" value="Genomic_DNA"/>
</dbReference>
<dbReference type="Gene3D" id="3.40.50.300">
    <property type="entry name" value="P-loop containing nucleotide triphosphate hydrolases"/>
    <property type="match status" value="1"/>
</dbReference>
<dbReference type="GeneTree" id="ENSGT00940000157195"/>
<dbReference type="InterPro" id="IPR016491">
    <property type="entry name" value="Septin"/>
</dbReference>
<dbReference type="CDD" id="cd01850">
    <property type="entry name" value="CDC_Septin"/>
    <property type="match status" value="1"/>
</dbReference>
<dbReference type="EMBL" id="ABDC03019850">
    <property type="status" value="NOT_ANNOTATED_CDS"/>
    <property type="molecule type" value="Genomic_DNA"/>
</dbReference>
<feature type="compositionally biased region" description="Polar residues" evidence="9">
    <location>
        <begin position="1"/>
        <end position="14"/>
    </location>
</feature>
<evidence type="ECO:0000256" key="6">
    <source>
        <dbReference type="ARBA" id="ARBA00023212"/>
    </source>
</evidence>
<keyword evidence="6" id="KW-0206">Cytoskeleton</keyword>
<dbReference type="PROSITE" id="PS51719">
    <property type="entry name" value="G_SEPTIN"/>
    <property type="match status" value="1"/>
</dbReference>
<evidence type="ECO:0000256" key="9">
    <source>
        <dbReference type="SAM" id="MobiDB-lite"/>
    </source>
</evidence>
<evidence type="ECO:0000256" key="2">
    <source>
        <dbReference type="ARBA" id="ARBA00022490"/>
    </source>
</evidence>
<dbReference type="PANTHER" id="PTHR18884">
    <property type="entry name" value="SEPTIN"/>
    <property type="match status" value="1"/>
</dbReference>
<dbReference type="GO" id="GO:0097730">
    <property type="term" value="C:non-motile cilium"/>
    <property type="evidence" value="ECO:0007669"/>
    <property type="project" value="Ensembl"/>
</dbReference>
<dbReference type="InterPro" id="IPR027417">
    <property type="entry name" value="P-loop_NTPase"/>
</dbReference>
<gene>
    <name evidence="11" type="primary">SEPTIN9</name>
</gene>
<keyword evidence="5 8" id="KW-0342">GTP-binding</keyword>
<organism evidence="11 12">
    <name type="scientific">Microcebus murinus</name>
    <name type="common">Gray mouse lemur</name>
    <name type="synonym">Lemur murinus</name>
    <dbReference type="NCBI Taxonomy" id="30608"/>
    <lineage>
        <taxon>Eukaryota</taxon>
        <taxon>Metazoa</taxon>
        <taxon>Chordata</taxon>
        <taxon>Craniata</taxon>
        <taxon>Vertebrata</taxon>
        <taxon>Euteleostomi</taxon>
        <taxon>Mammalia</taxon>
        <taxon>Eutheria</taxon>
        <taxon>Euarchontoglires</taxon>
        <taxon>Primates</taxon>
        <taxon>Strepsirrhini</taxon>
        <taxon>Lemuriformes</taxon>
        <taxon>Cheirogaleidae</taxon>
        <taxon>Microcebus</taxon>
    </lineage>
</organism>
<reference evidence="11" key="3">
    <citation type="submission" date="2025-09" db="UniProtKB">
        <authorList>
            <consortium name="Ensembl"/>
        </authorList>
    </citation>
    <scope>IDENTIFICATION</scope>
</reference>
<dbReference type="Proteomes" id="UP000694394">
    <property type="component" value="Chromosome 16"/>
</dbReference>
<dbReference type="FunFam" id="3.40.50.300:FF:000143">
    <property type="entry name" value="septin-9 isoform X1"/>
    <property type="match status" value="1"/>
</dbReference>
<feature type="domain" description="Septin-type G" evidence="10">
    <location>
        <begin position="294"/>
        <end position="566"/>
    </location>
</feature>
<evidence type="ECO:0000259" key="10">
    <source>
        <dbReference type="PROSITE" id="PS51719"/>
    </source>
</evidence>
<keyword evidence="12" id="KW-1185">Reference proteome</keyword>
<sequence>MKKSYSGVTRTSSGRLRRLGDPAGPALKRSFEVEEVETPNSTPPRRVQTPLLRTTVASSTQKFQDLGVKNPEPPARHVDSLSQRSPKAALRRVELPGPKAAEPVSRRTELSIDISSKQVEGAGATGPSRFGLKRAEVLGHKTPEPAPRRSEITIVKPQEPPAHRRMEPPASKIPAEVPAADAVPKRVEMQVPKPAEAPAAPSPPQPLENSEPTPLSQLQSRLEPRAHPPMAEAPPRSQEATEAAPGCAGDMADTPRDAGHKQAPAPRNEKAPVDFGYVGIDSILEQMRRKAMKQGFEFNIMVVGQSGLGKSTLINTLFKSKISRKSVQPTSEERIPKTIEIKSITHDIEEKGVRMKLTVIDTPGFGDHINNENCWQPIMKFINDQYEKYLQEEVNINRKKRIPDTRVHCCLYFIPATGHSLRPLDIEFMKRLSKVVNIVPVIAKADTLTLEERVYFKQRITADLLSNGIDVYPQKEFDEDSEDRMVNEKFREMIPFAVVGSDHEYQVNGKRILGRKTKWGTIEVENTTHCEFAYLRDLLIRTHMQNIKDITSSIHFEAYRVKRLNEGNSAMSNGVEEKEPEAQEM</sequence>
<dbReference type="EMBL" id="ABDC03019849">
    <property type="status" value="NOT_ANNOTATED_CDS"/>
    <property type="molecule type" value="Genomic_DNA"/>
</dbReference>
<evidence type="ECO:0000256" key="7">
    <source>
        <dbReference type="ARBA" id="ARBA00023306"/>
    </source>
</evidence>
<feature type="compositionally biased region" description="Polar residues" evidence="9">
    <location>
        <begin position="51"/>
        <end position="63"/>
    </location>
</feature>
<dbReference type="GO" id="GO:0005874">
    <property type="term" value="C:microtubule"/>
    <property type="evidence" value="ECO:0007669"/>
    <property type="project" value="Ensembl"/>
</dbReference>
<keyword evidence="2" id="KW-0963">Cytoplasm</keyword>
<dbReference type="Pfam" id="PF00735">
    <property type="entry name" value="Septin"/>
    <property type="match status" value="1"/>
</dbReference>
<feature type="region of interest" description="Disordered" evidence="9">
    <location>
        <begin position="1"/>
        <end position="272"/>
    </location>
</feature>
<dbReference type="InterPro" id="IPR030379">
    <property type="entry name" value="G_SEPTIN_dom"/>
</dbReference>
<dbReference type="EMBL" id="ABDC03019846">
    <property type="status" value="NOT_ANNOTATED_CDS"/>
    <property type="molecule type" value="Genomic_DNA"/>
</dbReference>
<dbReference type="GO" id="GO:1902857">
    <property type="term" value="P:positive regulation of non-motile cilium assembly"/>
    <property type="evidence" value="ECO:0007669"/>
    <property type="project" value="Ensembl"/>
</dbReference>
<comment type="subcellular location">
    <subcellularLocation>
        <location evidence="1">Cytoplasm</location>
        <location evidence="1">Cytoskeleton</location>
    </subcellularLocation>
</comment>
<name>A0A8B7FSB5_MICMU</name>
<keyword evidence="3" id="KW-0132">Cell division</keyword>
<feature type="compositionally biased region" description="Basic and acidic residues" evidence="9">
    <location>
        <begin position="133"/>
        <end position="151"/>
    </location>
</feature>
<dbReference type="GeneID" id="105866715"/>
<accession>A0A8B7FSB5</accession>
<keyword evidence="7" id="KW-0131">Cell cycle</keyword>
<evidence type="ECO:0000256" key="4">
    <source>
        <dbReference type="ARBA" id="ARBA00022741"/>
    </source>
</evidence>
<dbReference type="GO" id="GO:0048471">
    <property type="term" value="C:perinuclear region of cytoplasm"/>
    <property type="evidence" value="ECO:0007669"/>
    <property type="project" value="Ensembl"/>
</dbReference>
<dbReference type="CTD" id="10801"/>
<reference evidence="11" key="1">
    <citation type="submission" date="2016-12" db="EMBL/GenBank/DDBJ databases">
        <title>Mouse lemur reference genome and diversity panel.</title>
        <authorList>
            <person name="Harris R."/>
            <person name="Larsen P."/>
            <person name="Liu Y."/>
            <person name="Hughes D.S."/>
            <person name="Murali S."/>
            <person name="Raveendran M."/>
            <person name="Korchina V."/>
            <person name="Wang M."/>
            <person name="Jhangiani S."/>
            <person name="Bandaranaike D."/>
            <person name="Bellair M."/>
            <person name="Blankenburg K."/>
            <person name="Chao H."/>
            <person name="Dahdouli M."/>
            <person name="Dinh H."/>
            <person name="Doddapaneni H."/>
            <person name="English A."/>
            <person name="Firestine M."/>
            <person name="Gnanaolivu R."/>
            <person name="Gross S."/>
            <person name="Hernandez B."/>
            <person name="Javaid M."/>
            <person name="Jayaseelan J."/>
            <person name="Jones J."/>
            <person name="Khan Z."/>
            <person name="Kovar C."/>
            <person name="Kurapati P."/>
            <person name="Le B."/>
            <person name="Lee S."/>
            <person name="Li M."/>
            <person name="Mathew T."/>
            <person name="Narasimhan A."/>
            <person name="Ngo D."/>
            <person name="Nguyen L."/>
            <person name="Okwuonu G."/>
            <person name="Ongeri F."/>
            <person name="Osuji N."/>
            <person name="Pu L.-L."/>
            <person name="Puazo M."/>
            <person name="Quiroz J."/>
            <person name="Raj R."/>
            <person name="Rajbhandari K."/>
            <person name="Reid J.G."/>
            <person name="Santibanez J."/>
            <person name="Sexton D."/>
            <person name="Skinner E."/>
            <person name="Vee V."/>
            <person name="Weissenberger G."/>
            <person name="Wu Y."/>
            <person name="Xin Y."/>
            <person name="Han Y."/>
            <person name="Campbell C."/>
            <person name="Brown A."/>
            <person name="Sullivan B."/>
            <person name="Shelton J."/>
            <person name="Brown S."/>
            <person name="Dudchenko O."/>
            <person name="Machol I."/>
            <person name="Durand N."/>
            <person name="Shamim M."/>
            <person name="Lieberman A."/>
            <person name="Muzny D.M."/>
            <person name="Richards S."/>
            <person name="Yoder A."/>
            <person name="Worley K.C."/>
            <person name="Rogers J."/>
            <person name="Gibbs R.A."/>
        </authorList>
    </citation>
    <scope>NUCLEOTIDE SEQUENCE [LARGE SCALE GENOMIC DNA]</scope>
</reference>
<proteinExistence type="inferred from homology"/>
<feature type="compositionally biased region" description="Polar residues" evidence="9">
    <location>
        <begin position="207"/>
        <end position="220"/>
    </location>
</feature>
<evidence type="ECO:0000256" key="8">
    <source>
        <dbReference type="RuleBase" id="RU004560"/>
    </source>
</evidence>
<comment type="similarity">
    <text evidence="8">Belongs to the TRAFAC class TrmE-Era-EngA-EngB-Septin-like GTPase superfamily. Septin GTPase family.</text>
</comment>
<dbReference type="GO" id="GO:0032185">
    <property type="term" value="P:septin cytoskeleton organization"/>
    <property type="evidence" value="ECO:0007669"/>
    <property type="project" value="Ensembl"/>
</dbReference>
<evidence type="ECO:0000313" key="11">
    <source>
        <dbReference type="Ensembl" id="ENSMICP00000030200.2"/>
    </source>
</evidence>
<dbReference type="GO" id="GO:0005930">
    <property type="term" value="C:axoneme"/>
    <property type="evidence" value="ECO:0007669"/>
    <property type="project" value="Ensembl"/>
</dbReference>